<feature type="compositionally biased region" description="Basic and acidic residues" evidence="1">
    <location>
        <begin position="292"/>
        <end position="302"/>
    </location>
</feature>
<name>A0AA48L5X9_9TREE</name>
<sequence length="373" mass="40173">MYNGGSPDIHANYPNIGHPSSPKHVLLSSNPNHAQPPSNPNYVLLSSKPNHAQLPSHPLPSTHPFAASITPATKVWTAPPPPPLIDWDIVCPPTTPPPPMSPTPTPTGRKRALALLKPKAKSADSPHPKTKAPKFKTKSLPLVASPRPPFSSSIASPPRPSLSSSMGSPKTPKSNKSATPTTTPRGSLDTPASPASSAGPLTPPSFLRRLPSLPNLRRKRSTEFNSFCQPPIGYEWVPLYHEPEHTEQVSTTEIESVQSLPIPKSYVSEPYASEPYDLVTSPDFEPSNTHPDAPETKPDTHIPDAPGTTPNTADTQSYPPDKRTRRQGRIFTPGFADALRAELECRCPTPCRDAGAFDDTQDMVAQLCAFGII</sequence>
<feature type="compositionally biased region" description="Polar residues" evidence="1">
    <location>
        <begin position="27"/>
        <end position="36"/>
    </location>
</feature>
<feature type="compositionally biased region" description="Low complexity" evidence="1">
    <location>
        <begin position="204"/>
        <end position="215"/>
    </location>
</feature>
<dbReference type="GeneID" id="85496432"/>
<dbReference type="EMBL" id="AP028216">
    <property type="protein sequence ID" value="BEI92562.1"/>
    <property type="molecule type" value="Genomic_DNA"/>
</dbReference>
<dbReference type="AlphaFoldDB" id="A0AA48L5X9"/>
<dbReference type="Proteomes" id="UP001233271">
    <property type="component" value="Chromosome 5"/>
</dbReference>
<feature type="compositionally biased region" description="Pro residues" evidence="1">
    <location>
        <begin position="93"/>
        <end position="105"/>
    </location>
</feature>
<evidence type="ECO:0000313" key="3">
    <source>
        <dbReference type="Proteomes" id="UP001233271"/>
    </source>
</evidence>
<feature type="region of interest" description="Disordered" evidence="1">
    <location>
        <begin position="274"/>
        <end position="327"/>
    </location>
</feature>
<dbReference type="KEGG" id="ccac:CcaHIS019_0501900"/>
<accession>A0AA48L5X9</accession>
<feature type="region of interest" description="Disordered" evidence="1">
    <location>
        <begin position="86"/>
        <end position="231"/>
    </location>
</feature>
<dbReference type="RefSeq" id="XP_060457827.1">
    <property type="nucleotide sequence ID" value="XM_060601321.1"/>
</dbReference>
<feature type="region of interest" description="Disordered" evidence="1">
    <location>
        <begin position="1"/>
        <end position="65"/>
    </location>
</feature>
<feature type="compositionally biased region" description="Polar residues" evidence="1">
    <location>
        <begin position="308"/>
        <end position="318"/>
    </location>
</feature>
<evidence type="ECO:0000256" key="1">
    <source>
        <dbReference type="SAM" id="MobiDB-lite"/>
    </source>
</evidence>
<proteinExistence type="predicted"/>
<organism evidence="2 3">
    <name type="scientific">Cutaneotrichosporon cavernicola</name>
    <dbReference type="NCBI Taxonomy" id="279322"/>
    <lineage>
        <taxon>Eukaryota</taxon>
        <taxon>Fungi</taxon>
        <taxon>Dikarya</taxon>
        <taxon>Basidiomycota</taxon>
        <taxon>Agaricomycotina</taxon>
        <taxon>Tremellomycetes</taxon>
        <taxon>Trichosporonales</taxon>
        <taxon>Trichosporonaceae</taxon>
        <taxon>Cutaneotrichosporon</taxon>
    </lineage>
</organism>
<evidence type="ECO:0000313" key="2">
    <source>
        <dbReference type="EMBL" id="BEI92562.1"/>
    </source>
</evidence>
<keyword evidence="3" id="KW-1185">Reference proteome</keyword>
<feature type="compositionally biased region" description="Polar residues" evidence="1">
    <location>
        <begin position="150"/>
        <end position="185"/>
    </location>
</feature>
<protein>
    <submittedName>
        <fullName evidence="2">Uncharacterized protein</fullName>
    </submittedName>
</protein>
<feature type="compositionally biased region" description="Basic residues" evidence="1">
    <location>
        <begin position="128"/>
        <end position="137"/>
    </location>
</feature>
<reference evidence="2" key="1">
    <citation type="journal article" date="2023" name="BMC Genomics">
        <title>Chromosome-level genome assemblies of Cutaneotrichosporon spp. (Trichosporonales, Basidiomycota) reveal imbalanced evolution between nucleotide sequences and chromosome synteny.</title>
        <authorList>
            <person name="Kobayashi Y."/>
            <person name="Kayamori A."/>
            <person name="Aoki K."/>
            <person name="Shiwa Y."/>
            <person name="Matsutani M."/>
            <person name="Fujita N."/>
            <person name="Sugita T."/>
            <person name="Iwasaki W."/>
            <person name="Tanaka N."/>
            <person name="Takashima M."/>
        </authorList>
    </citation>
    <scope>NUCLEOTIDE SEQUENCE</scope>
    <source>
        <strain evidence="2">HIS019</strain>
    </source>
</reference>
<gene>
    <name evidence="2" type="ORF">CcaverHIS019_0501900</name>
</gene>